<keyword evidence="19" id="KW-1185">Reference proteome</keyword>
<evidence type="ECO:0000256" key="11">
    <source>
        <dbReference type="ARBA" id="ARBA00023125"/>
    </source>
</evidence>
<keyword evidence="6 16" id="KW-0812">Transmembrane</keyword>
<keyword evidence="11" id="KW-0238">DNA-binding</keyword>
<keyword evidence="5" id="KW-0132">Cell division</keyword>
<evidence type="ECO:0000256" key="3">
    <source>
        <dbReference type="ARBA" id="ARBA00020887"/>
    </source>
</evidence>
<keyword evidence="13" id="KW-0131">Cell cycle</keyword>
<dbReference type="InterPro" id="IPR050206">
    <property type="entry name" value="FtsK/SpoIIIE/SftA"/>
</dbReference>
<dbReference type="Gene3D" id="3.30.980.40">
    <property type="match status" value="1"/>
</dbReference>
<feature type="transmembrane region" description="Helical" evidence="16">
    <location>
        <begin position="9"/>
        <end position="27"/>
    </location>
</feature>
<keyword evidence="12 16" id="KW-0472">Membrane</keyword>
<dbReference type="Gene3D" id="1.10.10.10">
    <property type="entry name" value="Winged helix-like DNA-binding domain superfamily/Winged helix DNA-binding domain"/>
    <property type="match status" value="1"/>
</dbReference>
<feature type="transmembrane region" description="Helical" evidence="16">
    <location>
        <begin position="57"/>
        <end position="78"/>
    </location>
</feature>
<dbReference type="Gene3D" id="3.40.50.300">
    <property type="entry name" value="P-loop containing nucleotide triphosphate hydrolases"/>
    <property type="match status" value="1"/>
</dbReference>
<dbReference type="InterPro" id="IPR036388">
    <property type="entry name" value="WH-like_DNA-bd_sf"/>
</dbReference>
<evidence type="ECO:0000256" key="9">
    <source>
        <dbReference type="ARBA" id="ARBA00022840"/>
    </source>
</evidence>
<dbReference type="PANTHER" id="PTHR22683:SF41">
    <property type="entry name" value="DNA TRANSLOCASE FTSK"/>
    <property type="match status" value="1"/>
</dbReference>
<proteinExistence type="inferred from homology"/>
<dbReference type="InterPro" id="IPR036390">
    <property type="entry name" value="WH_DNA-bd_sf"/>
</dbReference>
<dbReference type="SMART" id="SM00843">
    <property type="entry name" value="Ftsk_gamma"/>
    <property type="match status" value="1"/>
</dbReference>
<keyword evidence="4" id="KW-1003">Cell membrane</keyword>
<feature type="transmembrane region" description="Helical" evidence="16">
    <location>
        <begin position="90"/>
        <end position="114"/>
    </location>
</feature>
<comment type="subcellular location">
    <subcellularLocation>
        <location evidence="1">Cell membrane</location>
        <topology evidence="1">Multi-pass membrane protein</topology>
    </subcellularLocation>
</comment>
<evidence type="ECO:0000313" key="18">
    <source>
        <dbReference type="EMBL" id="MCX2973232.1"/>
    </source>
</evidence>
<dbReference type="PROSITE" id="PS50901">
    <property type="entry name" value="FTSK"/>
    <property type="match status" value="1"/>
</dbReference>
<dbReference type="InterPro" id="IPR002543">
    <property type="entry name" value="FtsK_dom"/>
</dbReference>
<dbReference type="Pfam" id="PF13491">
    <property type="entry name" value="FtsK_4TM"/>
    <property type="match status" value="1"/>
</dbReference>
<protein>
    <recommendedName>
        <fullName evidence="3">DNA translocase FtsK</fullName>
    </recommendedName>
</protein>
<keyword evidence="10 16" id="KW-1133">Transmembrane helix</keyword>
<organism evidence="18 19">
    <name type="scientific">Candidatus Seongchinamella marina</name>
    <dbReference type="NCBI Taxonomy" id="2518990"/>
    <lineage>
        <taxon>Bacteria</taxon>
        <taxon>Pseudomonadati</taxon>
        <taxon>Pseudomonadota</taxon>
        <taxon>Gammaproteobacteria</taxon>
        <taxon>Cellvibrionales</taxon>
        <taxon>Halieaceae</taxon>
        <taxon>Seongchinamella</taxon>
    </lineage>
</organism>
<feature type="compositionally biased region" description="Basic and acidic residues" evidence="15">
    <location>
        <begin position="234"/>
        <end position="247"/>
    </location>
</feature>
<evidence type="ECO:0000256" key="4">
    <source>
        <dbReference type="ARBA" id="ARBA00022475"/>
    </source>
</evidence>
<evidence type="ECO:0000313" key="19">
    <source>
        <dbReference type="Proteomes" id="UP001143307"/>
    </source>
</evidence>
<dbReference type="Pfam" id="PF17854">
    <property type="entry name" value="FtsK_alpha"/>
    <property type="match status" value="1"/>
</dbReference>
<evidence type="ECO:0000256" key="5">
    <source>
        <dbReference type="ARBA" id="ARBA00022618"/>
    </source>
</evidence>
<accession>A0ABT3SV65</accession>
<dbReference type="EMBL" id="SHNP01000002">
    <property type="protein sequence ID" value="MCX2973232.1"/>
    <property type="molecule type" value="Genomic_DNA"/>
</dbReference>
<evidence type="ECO:0000256" key="7">
    <source>
        <dbReference type="ARBA" id="ARBA00022741"/>
    </source>
</evidence>
<dbReference type="SUPFAM" id="SSF46785">
    <property type="entry name" value="Winged helix' DNA-binding domain"/>
    <property type="match status" value="1"/>
</dbReference>
<evidence type="ECO:0000256" key="2">
    <source>
        <dbReference type="ARBA" id="ARBA00006474"/>
    </source>
</evidence>
<evidence type="ECO:0000256" key="10">
    <source>
        <dbReference type="ARBA" id="ARBA00022989"/>
    </source>
</evidence>
<comment type="similarity">
    <text evidence="2">Belongs to the FtsK/SpoIIIE/SftA family.</text>
</comment>
<feature type="domain" description="FtsK" evidence="17">
    <location>
        <begin position="394"/>
        <end position="612"/>
    </location>
</feature>
<dbReference type="InterPro" id="IPR018541">
    <property type="entry name" value="Ftsk_gamma"/>
</dbReference>
<evidence type="ECO:0000256" key="12">
    <source>
        <dbReference type="ARBA" id="ARBA00023136"/>
    </source>
</evidence>
<keyword evidence="7 14" id="KW-0547">Nucleotide-binding</keyword>
<feature type="transmembrane region" description="Helical" evidence="16">
    <location>
        <begin position="150"/>
        <end position="169"/>
    </location>
</feature>
<gene>
    <name evidence="18" type="ORF">EYC87_06480</name>
</gene>
<dbReference type="PANTHER" id="PTHR22683">
    <property type="entry name" value="SPORULATION PROTEIN RELATED"/>
    <property type="match status" value="1"/>
</dbReference>
<dbReference type="RefSeq" id="WP_279252474.1">
    <property type="nucleotide sequence ID" value="NZ_SHNP01000002.1"/>
</dbReference>
<evidence type="ECO:0000256" key="15">
    <source>
        <dbReference type="SAM" id="MobiDB-lite"/>
    </source>
</evidence>
<evidence type="ECO:0000256" key="16">
    <source>
        <dbReference type="SAM" id="Phobius"/>
    </source>
</evidence>
<keyword evidence="9 14" id="KW-0067">ATP-binding</keyword>
<reference evidence="18" key="1">
    <citation type="submission" date="2019-02" db="EMBL/GenBank/DDBJ databases">
        <authorList>
            <person name="Li S.-H."/>
        </authorList>
    </citation>
    <scope>NUCLEOTIDE SEQUENCE</scope>
    <source>
        <strain evidence="18">IMCC8485</strain>
    </source>
</reference>
<evidence type="ECO:0000256" key="1">
    <source>
        <dbReference type="ARBA" id="ARBA00004651"/>
    </source>
</evidence>
<name>A0ABT3SV65_9GAMM</name>
<evidence type="ECO:0000256" key="13">
    <source>
        <dbReference type="ARBA" id="ARBA00023306"/>
    </source>
</evidence>
<keyword evidence="8" id="KW-0159">Chromosome partition</keyword>
<sequence>MNPRLREGAFIGVSAVCLYMLLALITYTPQDPGWSASGSGGEIANLGGPTGAWLADVFFSLVGYAAYLFPVLLAYRAVILLIERKKEKGFDWLTLGIRTLGLVLVMIAGTALVAMNDSGSSPLPQGAGGILGQAIGGSFIMAFSAVGSRLILLAVFLFGMTIFTDLSWLRLMDRLGSLAITYFDKSRTWLLKTIENLKDKRKKDKAVEARKVVIEQHVEKEKKRKPPKIKPLKPKAEKSERVEKEKQQPLFDAPATGEMPHLGLLDAEIKDPSKGYSKEALEALSKLLELKLADFGVTAEVTAVYPGPVITRFEIQPAAGVKVSRISNLAKDLARSLAVISVRVVEVIPGKSVVGVEIPNEDREIVNFREVLASKAFDQSKSPLTLALGHDISGQPVCADLGKMPHLLVAGTTGSGKSVGVNAMLLSLLYKSGPEDVRLILVDPKMLELSVYDGIPHLLTPVITDMKDAANGLRWCVAEMERRYKLMAALGVRNLSGYNRKVIDAEKAGTPIADPLWTPDPIFAETDEEQTPPCLEKLPSIVVVIDEFADMMMIVGKKVEELIARIAQKARAAGIHLILATQRPSVDVITGLIKANVPTRIAFQVSSKVDSRTILDQGGAEQLLGHGDMLYLPPGSGVPNRVHGAFCSDEEVHRVVADWKRRGQPLYINGLLDEGGQTPVTAGELQAGVSDQDEESDALYDEAVHYVTQSRRASISSVQRKLRIGYNRAARLIETMEAAGVVTEMGTNGQREVLAPPPAED</sequence>
<dbReference type="InterPro" id="IPR025199">
    <property type="entry name" value="FtsK_4TM"/>
</dbReference>
<dbReference type="CDD" id="cd01127">
    <property type="entry name" value="TrwB_TraG_TraD_VirD4"/>
    <property type="match status" value="1"/>
</dbReference>
<comment type="caution">
    <text evidence="18">The sequence shown here is derived from an EMBL/GenBank/DDBJ whole genome shotgun (WGS) entry which is preliminary data.</text>
</comment>
<feature type="transmembrane region" description="Helical" evidence="16">
    <location>
        <begin position="126"/>
        <end position="143"/>
    </location>
</feature>
<evidence type="ECO:0000259" key="17">
    <source>
        <dbReference type="PROSITE" id="PS50901"/>
    </source>
</evidence>
<dbReference type="Proteomes" id="UP001143307">
    <property type="component" value="Unassembled WGS sequence"/>
</dbReference>
<dbReference type="Pfam" id="PF01580">
    <property type="entry name" value="FtsK_SpoIIIE"/>
    <property type="match status" value="1"/>
</dbReference>
<dbReference type="Pfam" id="PF09397">
    <property type="entry name" value="FtsK_gamma"/>
    <property type="match status" value="1"/>
</dbReference>
<feature type="region of interest" description="Disordered" evidence="15">
    <location>
        <begin position="219"/>
        <end position="248"/>
    </location>
</feature>
<evidence type="ECO:0000256" key="14">
    <source>
        <dbReference type="PROSITE-ProRule" id="PRU00289"/>
    </source>
</evidence>
<feature type="binding site" evidence="14">
    <location>
        <begin position="411"/>
        <end position="418"/>
    </location>
    <ligand>
        <name>ATP</name>
        <dbReference type="ChEBI" id="CHEBI:30616"/>
    </ligand>
</feature>
<evidence type="ECO:0000256" key="8">
    <source>
        <dbReference type="ARBA" id="ARBA00022829"/>
    </source>
</evidence>
<dbReference type="InterPro" id="IPR027417">
    <property type="entry name" value="P-loop_NTPase"/>
</dbReference>
<feature type="compositionally biased region" description="Basic residues" evidence="15">
    <location>
        <begin position="222"/>
        <end position="233"/>
    </location>
</feature>
<evidence type="ECO:0000256" key="6">
    <source>
        <dbReference type="ARBA" id="ARBA00022692"/>
    </source>
</evidence>
<dbReference type="InterPro" id="IPR041027">
    <property type="entry name" value="FtsK_alpha"/>
</dbReference>
<dbReference type="SUPFAM" id="SSF52540">
    <property type="entry name" value="P-loop containing nucleoside triphosphate hydrolases"/>
    <property type="match status" value="1"/>
</dbReference>